<protein>
    <submittedName>
        <fullName evidence="2">LINE-1 reverse transcriptase-like</fullName>
    </submittedName>
</protein>
<keyword evidence="2" id="KW-0808">Transferase</keyword>
<dbReference type="EMBL" id="QGNW01000111">
    <property type="protein sequence ID" value="RVW95787.1"/>
    <property type="molecule type" value="Genomic_DNA"/>
</dbReference>
<comment type="caution">
    <text evidence="2">The sequence shown here is derived from an EMBL/GenBank/DDBJ whole genome shotgun (WGS) entry which is preliminary data.</text>
</comment>
<evidence type="ECO:0000259" key="1">
    <source>
        <dbReference type="PROSITE" id="PS50878"/>
    </source>
</evidence>
<keyword evidence="2" id="KW-0695">RNA-directed DNA polymerase</keyword>
<dbReference type="Proteomes" id="UP000288805">
    <property type="component" value="Unassembled WGS sequence"/>
</dbReference>
<feature type="domain" description="Reverse transcriptase" evidence="1">
    <location>
        <begin position="25"/>
        <end position="293"/>
    </location>
</feature>
<dbReference type="PANTHER" id="PTHR19446">
    <property type="entry name" value="REVERSE TRANSCRIPTASES"/>
    <property type="match status" value="1"/>
</dbReference>
<keyword evidence="2" id="KW-0548">Nucleotidyltransferase</keyword>
<evidence type="ECO:0000313" key="2">
    <source>
        <dbReference type="EMBL" id="RVW95787.1"/>
    </source>
</evidence>
<organism evidence="2 3">
    <name type="scientific">Vitis vinifera</name>
    <name type="common">Grape</name>
    <dbReference type="NCBI Taxonomy" id="29760"/>
    <lineage>
        <taxon>Eukaryota</taxon>
        <taxon>Viridiplantae</taxon>
        <taxon>Streptophyta</taxon>
        <taxon>Embryophyta</taxon>
        <taxon>Tracheophyta</taxon>
        <taxon>Spermatophyta</taxon>
        <taxon>Magnoliopsida</taxon>
        <taxon>eudicotyledons</taxon>
        <taxon>Gunneridae</taxon>
        <taxon>Pentapetalae</taxon>
        <taxon>rosids</taxon>
        <taxon>Vitales</taxon>
        <taxon>Vitaceae</taxon>
        <taxon>Viteae</taxon>
        <taxon>Vitis</taxon>
    </lineage>
</organism>
<evidence type="ECO:0000313" key="3">
    <source>
        <dbReference type="Proteomes" id="UP000288805"/>
    </source>
</evidence>
<name>A0A438IGJ1_VITVI</name>
<dbReference type="PROSITE" id="PS50878">
    <property type="entry name" value="RT_POL"/>
    <property type="match status" value="1"/>
</dbReference>
<dbReference type="Pfam" id="PF00078">
    <property type="entry name" value="RVT_1"/>
    <property type="match status" value="1"/>
</dbReference>
<dbReference type="InterPro" id="IPR000477">
    <property type="entry name" value="RT_dom"/>
</dbReference>
<dbReference type="AlphaFoldDB" id="A0A438IGJ1"/>
<dbReference type="SUPFAM" id="SSF56672">
    <property type="entry name" value="DNA/RNA polymerases"/>
    <property type="match status" value="1"/>
</dbReference>
<reference evidence="2 3" key="1">
    <citation type="journal article" date="2018" name="PLoS Genet.">
        <title>Population sequencing reveals clonal diversity and ancestral inbreeding in the grapevine cultivar Chardonnay.</title>
        <authorList>
            <person name="Roach M.J."/>
            <person name="Johnson D.L."/>
            <person name="Bohlmann J."/>
            <person name="van Vuuren H.J."/>
            <person name="Jones S.J."/>
            <person name="Pretorius I.S."/>
            <person name="Schmidt S.A."/>
            <person name="Borneman A.R."/>
        </authorList>
    </citation>
    <scope>NUCLEOTIDE SEQUENCE [LARGE SCALE GENOMIC DNA]</scope>
    <source>
        <strain evidence="3">cv. Chardonnay</strain>
        <tissue evidence="2">Leaf</tissue>
    </source>
</reference>
<gene>
    <name evidence="2" type="primary">LIN1_315</name>
    <name evidence="2" type="ORF">CK203_025690</name>
</gene>
<dbReference type="InterPro" id="IPR043502">
    <property type="entry name" value="DNA/RNA_pol_sf"/>
</dbReference>
<sequence>MAFTGAFWQFCWEFVKEEVLEMFKEFHEHNTFLKSPKCHVFGSDPKKGGAEELGDFRPISLLGGLYKLLAKVLANRIKNVIGRVISSDQNAFVMGRQILDASLIANEVIDSWKKEGKKGLICKLDIEKAYDSVNWQFLMRVMEKMGFGTKWREWIWSCISTAKFSVLVNGEPAGFFPSSKGLRQGNPLSPYLFIMGMEVLSALIRRAVEGGCITGCRIQRGRGQAVSISHLLFADDAIVFYEAKKEDMTFLSWTLCWFEAASGLRINLAKSEIIPVGEVDEILEMAVELGCKVERMRWKLALWKRQYLSKGGRITLIKSTLASMPLYQLSLFRMPKVVARRLEKLQKRFLVGRGKYGKKSTPSQLGEGVCEQREGGAWLEETSPFEQSPSWKMGMEICSCQGGDVENVFLWQNMGKRNLGGELKKQMGRLVLGYGRRL</sequence>
<accession>A0A438IGJ1</accession>
<proteinExistence type="predicted"/>
<dbReference type="GO" id="GO:0003964">
    <property type="term" value="F:RNA-directed DNA polymerase activity"/>
    <property type="evidence" value="ECO:0007669"/>
    <property type="project" value="UniProtKB-KW"/>
</dbReference>
<dbReference type="CDD" id="cd01650">
    <property type="entry name" value="RT_nLTR_like"/>
    <property type="match status" value="1"/>
</dbReference>